<evidence type="ECO:0000313" key="2">
    <source>
        <dbReference type="EMBL" id="KAK3851633.1"/>
    </source>
</evidence>
<feature type="region of interest" description="Disordered" evidence="1">
    <location>
        <begin position="314"/>
        <end position="366"/>
    </location>
</feature>
<feature type="region of interest" description="Disordered" evidence="1">
    <location>
        <begin position="485"/>
        <end position="505"/>
    </location>
</feature>
<feature type="compositionally biased region" description="Polar residues" evidence="1">
    <location>
        <begin position="217"/>
        <end position="228"/>
    </location>
</feature>
<organism evidence="2 3">
    <name type="scientific">Petrolisthes cinctipes</name>
    <name type="common">Flat porcelain crab</name>
    <dbReference type="NCBI Taxonomy" id="88211"/>
    <lineage>
        <taxon>Eukaryota</taxon>
        <taxon>Metazoa</taxon>
        <taxon>Ecdysozoa</taxon>
        <taxon>Arthropoda</taxon>
        <taxon>Crustacea</taxon>
        <taxon>Multicrustacea</taxon>
        <taxon>Malacostraca</taxon>
        <taxon>Eumalacostraca</taxon>
        <taxon>Eucarida</taxon>
        <taxon>Decapoda</taxon>
        <taxon>Pleocyemata</taxon>
        <taxon>Anomura</taxon>
        <taxon>Galatheoidea</taxon>
        <taxon>Porcellanidae</taxon>
        <taxon>Petrolisthes</taxon>
    </lineage>
</organism>
<dbReference type="AlphaFoldDB" id="A0AAE1BJN0"/>
<gene>
    <name evidence="2" type="ORF">Pcinc_041730</name>
</gene>
<feature type="region of interest" description="Disordered" evidence="1">
    <location>
        <begin position="11"/>
        <end position="116"/>
    </location>
</feature>
<feature type="compositionally biased region" description="Basic and acidic residues" evidence="1">
    <location>
        <begin position="144"/>
        <end position="163"/>
    </location>
</feature>
<evidence type="ECO:0000256" key="1">
    <source>
        <dbReference type="SAM" id="MobiDB-lite"/>
    </source>
</evidence>
<accession>A0AAE1BJN0</accession>
<feature type="compositionally biased region" description="Polar residues" evidence="1">
    <location>
        <begin position="341"/>
        <end position="358"/>
    </location>
</feature>
<evidence type="ECO:0000313" key="3">
    <source>
        <dbReference type="Proteomes" id="UP001286313"/>
    </source>
</evidence>
<feature type="compositionally biased region" description="Basic and acidic residues" evidence="1">
    <location>
        <begin position="314"/>
        <end position="326"/>
    </location>
</feature>
<feature type="compositionally biased region" description="Pro residues" evidence="1">
    <location>
        <begin position="485"/>
        <end position="498"/>
    </location>
</feature>
<dbReference type="EMBL" id="JAWQEG010007808">
    <property type="protein sequence ID" value="KAK3851633.1"/>
    <property type="molecule type" value="Genomic_DNA"/>
</dbReference>
<protein>
    <submittedName>
        <fullName evidence="2">Uncharacterized protein</fullName>
    </submittedName>
</protein>
<sequence length="1003" mass="111687">MPRLGFLSIFSGGGGRGEGVVSSGVGSDQGGCGASSTHNPHPPPHSPLPKILSPRPRHWSPPRPRPLSRGSDINELPKSLTASGSWDETEPPSPVLFLPACSPPDTRPATDGEFNNGVIQRADRRRRSSRDVIREAVTKILEDKKASRERSVRERGRGREGVEGRPPAYPRRRDRRRQDVVTDTDDDSGEFTAYIRQRHQWRDHMRMVERRSEDTSHSSVLTQDSMPSSPRPTVARRASNFLLKSFRAVSSSIRLTKKYVPTYYLTGADELPEPEQLLDKFGHSLDSKLEERRSSIPEQKSLCVVWNLSPEDTGQRRNFEKEDKCHTPAPEDSVSDLSRAGDSSSDVSRVGAQSSDTPIHTPRPWLTNSGKVEHIYEDVCYSNSDTESHLGRELGSDESEGCGGGVGVGGSDGMQGLELKQHHLRIPQLTRVAHTSTLLTLPEDMLERSESDACQSRKDSPYPKRCRGFRSMPCSPLCRSPHPAMPHPADPHPPPHSPVPLLSPHHPHSPAPYLFSRPQSPLVSVCHPSKHVSELKVTLSDSTPSPRSPITPSQLKVPKIQVTPGNHVERPRNIALRRKGTKISPLTIDLSRAMQEEEGAKANTPTLGSPIYAQPYASSPGPVVRTPSYTTPFRNMYSLTPTLPLSPEPVRPQQQQEQNNSDAALDHNVFFGQDFLNNFRAHSPPARGHGQGCDRHRDSAYFSTDESTENVPPAEHYQHPLPTPPSTILLRQAIEHSLVDSLQRLPEMVASEVSRQVRQCLQTSTSEIAAELHKRTGLVARETSTSCSSLARSTSESRRLMREDDEWCDTPLDTHPGTRLGPKRPSTLDLMSLKKKKHTYSYSCQDLLGDDLVPPGFHTSRRSSRVSAALSFADLDSNTEQTVVGFMGHWDQTTSVPSHLQHLHHGDIKYDHPELEVEGHVMELPYKHSQHLKEALTPLCRELSRSLLEEPENDSGSGGNRSKNVTVKLKVNMEQQMDGDQSDTSMEWDYFDQRNNGERVKWL</sequence>
<feature type="region of interest" description="Disordered" evidence="1">
    <location>
        <begin position="209"/>
        <end position="233"/>
    </location>
</feature>
<comment type="caution">
    <text evidence="2">The sequence shown here is derived from an EMBL/GenBank/DDBJ whole genome shotgun (WGS) entry which is preliminary data.</text>
</comment>
<dbReference type="Proteomes" id="UP001286313">
    <property type="component" value="Unassembled WGS sequence"/>
</dbReference>
<keyword evidence="3" id="KW-1185">Reference proteome</keyword>
<reference evidence="2" key="1">
    <citation type="submission" date="2023-10" db="EMBL/GenBank/DDBJ databases">
        <title>Genome assemblies of two species of porcelain crab, Petrolisthes cinctipes and Petrolisthes manimaculis (Anomura: Porcellanidae).</title>
        <authorList>
            <person name="Angst P."/>
        </authorList>
    </citation>
    <scope>NUCLEOTIDE SEQUENCE</scope>
    <source>
        <strain evidence="2">PB745_01</strain>
        <tissue evidence="2">Gill</tissue>
    </source>
</reference>
<feature type="region of interest" description="Disordered" evidence="1">
    <location>
        <begin position="144"/>
        <end position="192"/>
    </location>
</feature>
<name>A0AAE1BJN0_PETCI</name>
<proteinExistence type="predicted"/>